<name>A0A384WZ68_9CAUD</name>
<reference evidence="1 2" key="1">
    <citation type="submission" date="2017-08" db="EMBL/GenBank/DDBJ databases">
        <title>Complete genome sequence of bacteriophage vB_VpaS_KF6.</title>
        <authorList>
            <person name="Yu J."/>
            <person name="Kwak S.-J."/>
            <person name="Lim J.-A."/>
            <person name="Chang H.-J."/>
        </authorList>
    </citation>
    <scope>NUCLEOTIDE SEQUENCE [LARGE SCALE GENOMIC DNA]</scope>
</reference>
<evidence type="ECO:0000313" key="1">
    <source>
        <dbReference type="EMBL" id="ATI19411.1"/>
    </source>
</evidence>
<accession>A0A384WZ68</accession>
<gene>
    <name evidence="1" type="ORF">KF6_003</name>
</gene>
<dbReference type="EMBL" id="MF754116">
    <property type="protein sequence ID" value="ATI19411.1"/>
    <property type="molecule type" value="Genomic_DNA"/>
</dbReference>
<evidence type="ECO:0000313" key="2">
    <source>
        <dbReference type="Proteomes" id="UP000259921"/>
    </source>
</evidence>
<sequence length="175" mass="19718">MANTIDLRGNEQSVTREDAESYAAALGCTAMYFGFDPEPKDVDPAMAVKFGPGNPFFTKDMEKFLGPDGSQFFYNTAMYQCRKTWSLRAYHGARSVEKLLVNLSKGSPLSVMAAYVDCTRMLGLCEEAQMSVFIARQLCICNRDRKHVEECLLKAQEHQMSYIEHLKAKASLMED</sequence>
<protein>
    <submittedName>
        <fullName evidence="1">Uncharacterized protein</fullName>
    </submittedName>
</protein>
<dbReference type="Proteomes" id="UP000259921">
    <property type="component" value="Segment"/>
</dbReference>
<proteinExistence type="predicted"/>
<organism evidence="1 2">
    <name type="scientific">Vibrio phage vB_VpaS_KF6</name>
    <dbReference type="NCBI Taxonomy" id="2041477"/>
    <lineage>
        <taxon>Viruses</taxon>
        <taxon>Duplodnaviria</taxon>
        <taxon>Heunggongvirae</taxon>
        <taxon>Uroviricota</taxon>
        <taxon>Caudoviricetes</taxon>
        <taxon>Mardecavirus</taxon>
        <taxon>Mardecavirus SSP002</taxon>
    </lineage>
</organism>